<dbReference type="Proteomes" id="UP000034956">
    <property type="component" value="Unassembled WGS sequence"/>
</dbReference>
<keyword evidence="6 8" id="KW-0472">Membrane</keyword>
<evidence type="ECO:0000256" key="3">
    <source>
        <dbReference type="ARBA" id="ARBA00022692"/>
    </source>
</evidence>
<evidence type="ECO:0000256" key="4">
    <source>
        <dbReference type="ARBA" id="ARBA00022746"/>
    </source>
</evidence>
<evidence type="ECO:0000256" key="7">
    <source>
        <dbReference type="ARBA" id="ARBA00023235"/>
    </source>
</evidence>
<feature type="transmembrane region" description="Helical" evidence="8">
    <location>
        <begin position="73"/>
        <end position="90"/>
    </location>
</feature>
<feature type="transmembrane region" description="Helical" evidence="8">
    <location>
        <begin position="134"/>
        <end position="151"/>
    </location>
</feature>
<keyword evidence="4" id="KW-0125">Carotenoid biosynthesis</keyword>
<evidence type="ECO:0000256" key="6">
    <source>
        <dbReference type="ARBA" id="ARBA00023136"/>
    </source>
</evidence>
<feature type="transmembrane region" description="Helical" evidence="8">
    <location>
        <begin position="163"/>
        <end position="184"/>
    </location>
</feature>
<dbReference type="InterPro" id="IPR017825">
    <property type="entry name" value="Lycopene_cyclase_dom"/>
</dbReference>
<evidence type="ECO:0000259" key="9">
    <source>
        <dbReference type="Pfam" id="PF18916"/>
    </source>
</evidence>
<comment type="pathway">
    <text evidence="2">Carotenoid biosynthesis.</text>
</comment>
<protein>
    <recommendedName>
        <fullName evidence="9">Lycopene cyclase domain-containing protein</fullName>
    </recommendedName>
</protein>
<feature type="transmembrane region" description="Helical" evidence="8">
    <location>
        <begin position="196"/>
        <end position="220"/>
    </location>
</feature>
<dbReference type="GO" id="GO:0016020">
    <property type="term" value="C:membrane"/>
    <property type="evidence" value="ECO:0007669"/>
    <property type="project" value="UniProtKB-SubCell"/>
</dbReference>
<comment type="subcellular location">
    <subcellularLocation>
        <location evidence="1">Membrane</location>
        <topology evidence="1">Multi-pass membrane protein</topology>
    </subcellularLocation>
</comment>
<keyword evidence="7" id="KW-0413">Isomerase</keyword>
<dbReference type="AlphaFoldDB" id="A0A0G1XBV8"/>
<dbReference type="GO" id="GO:0045436">
    <property type="term" value="F:lycopene beta cyclase activity"/>
    <property type="evidence" value="ECO:0007669"/>
    <property type="project" value="UniProtKB-ARBA"/>
</dbReference>
<sequence length="239" mass="28238">MQYAWLIWSLLFLVLWAVFYFSLKNKESKKEMFRVSLWTMLAGFTEPFFVPRYWNPPSLFDLTQRTGFDIESFIFAFAVGGLAVVIYEGLFRTEHQPMRPAEKHEVRHKYHLWALVSGPVLFVAFVIFTDWNPIYSAFIALMAAGLFAWYCRPDLKKKMIVSAFLFLGLYVFYFLTLIILYPGYVERVWNLKALSGILILGIPLEELMFAFGVGFLWSSYYEHFTWHKVRLNINNRHES</sequence>
<feature type="transmembrane region" description="Helical" evidence="8">
    <location>
        <begin position="35"/>
        <end position="53"/>
    </location>
</feature>
<feature type="transmembrane region" description="Helical" evidence="8">
    <location>
        <begin position="6"/>
        <end position="23"/>
    </location>
</feature>
<evidence type="ECO:0000256" key="2">
    <source>
        <dbReference type="ARBA" id="ARBA00004829"/>
    </source>
</evidence>
<accession>A0A0G1XBV8</accession>
<evidence type="ECO:0000256" key="1">
    <source>
        <dbReference type="ARBA" id="ARBA00004141"/>
    </source>
</evidence>
<evidence type="ECO:0000313" key="10">
    <source>
        <dbReference type="EMBL" id="KKU91790.1"/>
    </source>
</evidence>
<dbReference type="GO" id="GO:0016117">
    <property type="term" value="P:carotenoid biosynthetic process"/>
    <property type="evidence" value="ECO:0007669"/>
    <property type="project" value="UniProtKB-KW"/>
</dbReference>
<reference evidence="10 11" key="1">
    <citation type="journal article" date="2015" name="Nature">
        <title>rRNA introns, odd ribosomes, and small enigmatic genomes across a large radiation of phyla.</title>
        <authorList>
            <person name="Brown C.T."/>
            <person name="Hug L.A."/>
            <person name="Thomas B.C."/>
            <person name="Sharon I."/>
            <person name="Castelle C.J."/>
            <person name="Singh A."/>
            <person name="Wilkins M.J."/>
            <person name="Williams K.H."/>
            <person name="Banfield J.F."/>
        </authorList>
    </citation>
    <scope>NUCLEOTIDE SEQUENCE [LARGE SCALE GENOMIC DNA]</scope>
</reference>
<comment type="caution">
    <text evidence="10">The sequence shown here is derived from an EMBL/GenBank/DDBJ whole genome shotgun (WGS) entry which is preliminary data.</text>
</comment>
<gene>
    <name evidence="10" type="ORF">UY23_C0001G0396</name>
</gene>
<dbReference type="GO" id="GO:0016872">
    <property type="term" value="F:intramolecular lyase activity"/>
    <property type="evidence" value="ECO:0007669"/>
    <property type="project" value="InterPro"/>
</dbReference>
<proteinExistence type="predicted"/>
<keyword evidence="3 8" id="KW-0812">Transmembrane</keyword>
<feature type="transmembrane region" description="Helical" evidence="8">
    <location>
        <begin position="110"/>
        <end position="128"/>
    </location>
</feature>
<name>A0A0G1XBV8_9BACT</name>
<organism evidence="10 11">
    <name type="scientific">Candidatus Jorgensenbacteria bacterium GW2011_GWA1_48_11</name>
    <dbReference type="NCBI Taxonomy" id="1618660"/>
    <lineage>
        <taxon>Bacteria</taxon>
        <taxon>Candidatus Joergenseniibacteriota</taxon>
    </lineage>
</organism>
<keyword evidence="5 8" id="KW-1133">Transmembrane helix</keyword>
<evidence type="ECO:0000313" key="11">
    <source>
        <dbReference type="Proteomes" id="UP000034956"/>
    </source>
</evidence>
<feature type="domain" description="Lycopene cyclase" evidence="9">
    <location>
        <begin position="132"/>
        <end position="224"/>
    </location>
</feature>
<dbReference type="EMBL" id="LCPF01000001">
    <property type="protein sequence ID" value="KKU91790.1"/>
    <property type="molecule type" value="Genomic_DNA"/>
</dbReference>
<evidence type="ECO:0000256" key="5">
    <source>
        <dbReference type="ARBA" id="ARBA00022989"/>
    </source>
</evidence>
<evidence type="ECO:0000256" key="8">
    <source>
        <dbReference type="SAM" id="Phobius"/>
    </source>
</evidence>
<dbReference type="Pfam" id="PF18916">
    <property type="entry name" value="Lycopene_cyc"/>
    <property type="match status" value="1"/>
</dbReference>
<dbReference type="PATRIC" id="fig|1618660.3.peg.412"/>